<evidence type="ECO:0000313" key="5">
    <source>
        <dbReference type="Proteomes" id="UP001257234"/>
    </source>
</evidence>
<dbReference type="PANTHER" id="PTHR12526:SF629">
    <property type="entry name" value="TEICHURONIC ACID BIOSYNTHESIS GLYCOSYLTRANSFERASE TUAH-RELATED"/>
    <property type="match status" value="1"/>
</dbReference>
<dbReference type="RefSeq" id="WP_309560584.1">
    <property type="nucleotide sequence ID" value="NZ_JAVJIU010000001.1"/>
</dbReference>
<dbReference type="Gene3D" id="3.40.50.2000">
    <property type="entry name" value="Glycogen Phosphorylase B"/>
    <property type="match status" value="2"/>
</dbReference>
<comment type="caution">
    <text evidence="4">The sequence shown here is derived from an EMBL/GenBank/DDBJ whole genome shotgun (WGS) entry which is preliminary data.</text>
</comment>
<dbReference type="InterPro" id="IPR001296">
    <property type="entry name" value="Glyco_trans_1"/>
</dbReference>
<evidence type="ECO:0000256" key="2">
    <source>
        <dbReference type="ARBA" id="ARBA00022679"/>
    </source>
</evidence>
<keyword evidence="5" id="KW-1185">Reference proteome</keyword>
<dbReference type="EC" id="2.4.-.-" evidence="4"/>
<reference evidence="5" key="1">
    <citation type="submission" date="2023-07" db="EMBL/GenBank/DDBJ databases">
        <title>Christiangramia sp. SM2212., a novel bacterium of the family Flavobacteriaceae isolated from the sea sediment.</title>
        <authorList>
            <person name="Wang J."/>
            <person name="Zhang X."/>
        </authorList>
    </citation>
    <scope>NUCLEOTIDE SEQUENCE [LARGE SCALE GENOMIC DNA]</scope>
    <source>
        <strain evidence="5">SM2212</strain>
    </source>
</reference>
<dbReference type="EMBL" id="JAVJIU010000001">
    <property type="protein sequence ID" value="MDR5589710.1"/>
    <property type="molecule type" value="Genomic_DNA"/>
</dbReference>
<organism evidence="4 5">
    <name type="scientific">Christiangramia sediminicola</name>
    <dbReference type="NCBI Taxonomy" id="3073267"/>
    <lineage>
        <taxon>Bacteria</taxon>
        <taxon>Pseudomonadati</taxon>
        <taxon>Bacteroidota</taxon>
        <taxon>Flavobacteriia</taxon>
        <taxon>Flavobacteriales</taxon>
        <taxon>Flavobacteriaceae</taxon>
        <taxon>Christiangramia</taxon>
    </lineage>
</organism>
<dbReference type="SUPFAM" id="SSF53756">
    <property type="entry name" value="UDP-Glycosyltransferase/glycogen phosphorylase"/>
    <property type="match status" value="1"/>
</dbReference>
<name>A0ABU1EMU2_9FLAO</name>
<keyword evidence="2 4" id="KW-0808">Transferase</keyword>
<gene>
    <name evidence="4" type="ORF">RE431_03605</name>
</gene>
<proteinExistence type="predicted"/>
<evidence type="ECO:0000256" key="1">
    <source>
        <dbReference type="ARBA" id="ARBA00022676"/>
    </source>
</evidence>
<keyword evidence="1 4" id="KW-0328">Glycosyltransferase</keyword>
<evidence type="ECO:0000313" key="4">
    <source>
        <dbReference type="EMBL" id="MDR5589710.1"/>
    </source>
</evidence>
<dbReference type="PANTHER" id="PTHR12526">
    <property type="entry name" value="GLYCOSYLTRANSFERASE"/>
    <property type="match status" value="1"/>
</dbReference>
<dbReference type="Proteomes" id="UP001257234">
    <property type="component" value="Unassembled WGS sequence"/>
</dbReference>
<feature type="domain" description="Glycosyl transferase family 1" evidence="3">
    <location>
        <begin position="216"/>
        <end position="343"/>
    </location>
</feature>
<dbReference type="Pfam" id="PF00534">
    <property type="entry name" value="Glycos_transf_1"/>
    <property type="match status" value="1"/>
</dbReference>
<accession>A0ABU1EMU2</accession>
<sequence length="379" mass="43997">MKILMVSMFANHFFNWTNQLKDSGHEVYWIDVFDNGAEVNKIGWVHQSVNWKRRVDFPGRQTLKLKFPKLYKGIQVFNERKLSDIVEKKIREIEPDIVQSFVLFSACAPILKVMNKYPDLKWVYSAWGNDLYFFQNDPDYLKDIRLVLPRVNYMFADCLRDYEIAKKYGFTGKFLGVYPGGGGYDFQLENEIKSVEERQVILIKGYQDLFGECIPVLKAIQSVKSQLDNFEIVVFGAEKEAIKYFENSELVNYSNFKLYQKIGRNEVMTLMGKSLIFIGNSISDGMPNTLLEAIIMGAFPIQSNPGGVTEEIIEDQKNGFLIQDPLNVDEISKLILKAINNKSFIEAAVEFNFKEVKPKLERKFVRQEVLKKYSFIENY</sequence>
<protein>
    <submittedName>
        <fullName evidence="4">Glycosyltransferase</fullName>
        <ecNumber evidence="4">2.4.-.-</ecNumber>
    </submittedName>
</protein>
<dbReference type="GO" id="GO:0016757">
    <property type="term" value="F:glycosyltransferase activity"/>
    <property type="evidence" value="ECO:0007669"/>
    <property type="project" value="UniProtKB-KW"/>
</dbReference>
<evidence type="ECO:0000259" key="3">
    <source>
        <dbReference type="Pfam" id="PF00534"/>
    </source>
</evidence>